<dbReference type="RefSeq" id="WP_160802850.1">
    <property type="nucleotide sequence ID" value="NZ_WUUL01000015.1"/>
</dbReference>
<dbReference type="EMBL" id="WUUL01000015">
    <property type="protein sequence ID" value="MXQ55497.1"/>
    <property type="molecule type" value="Genomic_DNA"/>
</dbReference>
<dbReference type="InterPro" id="IPR052379">
    <property type="entry name" value="Type_VII_TA_RNase"/>
</dbReference>
<keyword evidence="3" id="KW-0378">Hydrolase</keyword>
<dbReference type="GO" id="GO:0016787">
    <property type="term" value="F:hydrolase activity"/>
    <property type="evidence" value="ECO:0007669"/>
    <property type="project" value="UniProtKB-KW"/>
</dbReference>
<dbReference type="Proteomes" id="UP000430692">
    <property type="component" value="Unassembled WGS sequence"/>
</dbReference>
<dbReference type="PANTHER" id="PTHR33397:SF5">
    <property type="entry name" value="RNASE YUTE-RELATED"/>
    <property type="match status" value="1"/>
</dbReference>
<evidence type="ECO:0000256" key="4">
    <source>
        <dbReference type="ARBA" id="ARBA00024207"/>
    </source>
</evidence>
<organism evidence="5 6">
    <name type="scientific">Shimazuella alba</name>
    <dbReference type="NCBI Taxonomy" id="2690964"/>
    <lineage>
        <taxon>Bacteria</taxon>
        <taxon>Bacillati</taxon>
        <taxon>Bacillota</taxon>
        <taxon>Bacilli</taxon>
        <taxon>Bacillales</taxon>
        <taxon>Thermoactinomycetaceae</taxon>
        <taxon>Shimazuella</taxon>
    </lineage>
</organism>
<evidence type="ECO:0000256" key="3">
    <source>
        <dbReference type="ARBA" id="ARBA00022801"/>
    </source>
</evidence>
<dbReference type="InterPro" id="IPR008201">
    <property type="entry name" value="HepT-like"/>
</dbReference>
<comment type="caution">
    <text evidence="5">The sequence shown here is derived from an EMBL/GenBank/DDBJ whole genome shotgun (WGS) entry which is preliminary data.</text>
</comment>
<dbReference type="Pfam" id="PF01934">
    <property type="entry name" value="HepT-like"/>
    <property type="match status" value="1"/>
</dbReference>
<accession>A0A6I4VVC0</accession>
<reference evidence="5 6" key="1">
    <citation type="submission" date="2019-12" db="EMBL/GenBank/DDBJ databases">
        <title>Whole-genome analyses of novel actinobacteria.</title>
        <authorList>
            <person name="Sahin N."/>
            <person name="Saygin H."/>
        </authorList>
    </citation>
    <scope>NUCLEOTIDE SEQUENCE [LARGE SCALE GENOMIC DNA]</scope>
    <source>
        <strain evidence="5 6">KC615</strain>
    </source>
</reference>
<gene>
    <name evidence="5" type="ORF">GSM42_17590</name>
</gene>
<dbReference type="GO" id="GO:0110001">
    <property type="term" value="C:toxin-antitoxin complex"/>
    <property type="evidence" value="ECO:0007669"/>
    <property type="project" value="InterPro"/>
</dbReference>
<evidence type="ECO:0000313" key="6">
    <source>
        <dbReference type="Proteomes" id="UP000430692"/>
    </source>
</evidence>
<evidence type="ECO:0000256" key="1">
    <source>
        <dbReference type="ARBA" id="ARBA00022649"/>
    </source>
</evidence>
<proteinExistence type="inferred from homology"/>
<keyword evidence="1" id="KW-1277">Toxin-antitoxin system</keyword>
<dbReference type="InterPro" id="IPR037038">
    <property type="entry name" value="HepT-like_sf"/>
</dbReference>
<dbReference type="Gene3D" id="1.20.120.580">
    <property type="entry name" value="bsu32300-like"/>
    <property type="match status" value="1"/>
</dbReference>
<dbReference type="GO" id="GO:0004540">
    <property type="term" value="F:RNA nuclease activity"/>
    <property type="evidence" value="ECO:0007669"/>
    <property type="project" value="InterPro"/>
</dbReference>
<name>A0A6I4VVC0_9BACL</name>
<sequence>MYEINLARIQSQGEYLSTCLQVIQEIGNPTNRIEKFAIMRSFHIGVECVIDIGNTIIDGFIMRDPGGYSDIIDILEDEQVVPVYLAKSLKQFVKLREQLVRRYDEFDESQLQTYVQEAALFQTFLDHVDSFLQKEKENGNLYV</sequence>
<keyword evidence="6" id="KW-1185">Reference proteome</keyword>
<dbReference type="PANTHER" id="PTHR33397">
    <property type="entry name" value="UPF0331 PROTEIN YUTE"/>
    <property type="match status" value="1"/>
</dbReference>
<dbReference type="AlphaFoldDB" id="A0A6I4VVC0"/>
<protein>
    <submittedName>
        <fullName evidence="5">DUF86 domain-containing protein</fullName>
    </submittedName>
</protein>
<evidence type="ECO:0000313" key="5">
    <source>
        <dbReference type="EMBL" id="MXQ55497.1"/>
    </source>
</evidence>
<comment type="similarity">
    <text evidence="4">Belongs to the HepT RNase toxin family.</text>
</comment>
<evidence type="ECO:0000256" key="2">
    <source>
        <dbReference type="ARBA" id="ARBA00022722"/>
    </source>
</evidence>
<keyword evidence="2" id="KW-0540">Nuclease</keyword>